<comment type="caution">
    <text evidence="2">The sequence shown here is derived from an EMBL/GenBank/DDBJ whole genome shotgun (WGS) entry which is preliminary data.</text>
</comment>
<protein>
    <submittedName>
        <fullName evidence="2">Uncharacterized protein</fullName>
    </submittedName>
</protein>
<reference evidence="2 3" key="1">
    <citation type="submission" date="2018-07" db="EMBL/GenBank/DDBJ databases">
        <title>Brachybacteriurn paraconglorneratum KCTC 9916.</title>
        <authorList>
            <person name="Li Y."/>
        </authorList>
    </citation>
    <scope>NUCLEOTIDE SEQUENCE [LARGE SCALE GENOMIC DNA]</scope>
    <source>
        <strain evidence="2 3">KCTC 9916</strain>
    </source>
</reference>
<dbReference type="GeneID" id="78121564"/>
<name>A0A426SJH8_9MICO</name>
<proteinExistence type="predicted"/>
<evidence type="ECO:0000313" key="2">
    <source>
        <dbReference type="EMBL" id="RRR18281.1"/>
    </source>
</evidence>
<dbReference type="AlphaFoldDB" id="A0A426SJH8"/>
<dbReference type="RefSeq" id="WP_126987639.1">
    <property type="nucleotide sequence ID" value="NZ_ML133856.1"/>
</dbReference>
<sequence>MTGHLLPFPTGRRLPRAQVTKAGFRDEDLRFIVGCSCGFSRVEHVKAEASRVKRDHDAEHRRAEAAHPAGKARPGGGEGA</sequence>
<dbReference type="EMBL" id="QOCI01000008">
    <property type="protein sequence ID" value="RRR18281.1"/>
    <property type="molecule type" value="Genomic_DNA"/>
</dbReference>
<evidence type="ECO:0000256" key="1">
    <source>
        <dbReference type="SAM" id="MobiDB-lite"/>
    </source>
</evidence>
<organism evidence="2 3">
    <name type="scientific">Brachybacterium paraconglomeratum</name>
    <dbReference type="NCBI Taxonomy" id="173362"/>
    <lineage>
        <taxon>Bacteria</taxon>
        <taxon>Bacillati</taxon>
        <taxon>Actinomycetota</taxon>
        <taxon>Actinomycetes</taxon>
        <taxon>Micrococcales</taxon>
        <taxon>Dermabacteraceae</taxon>
        <taxon>Brachybacterium</taxon>
    </lineage>
</organism>
<evidence type="ECO:0000313" key="3">
    <source>
        <dbReference type="Proteomes" id="UP000274327"/>
    </source>
</evidence>
<feature type="region of interest" description="Disordered" evidence="1">
    <location>
        <begin position="46"/>
        <end position="80"/>
    </location>
</feature>
<gene>
    <name evidence="2" type="ORF">DS079_11080</name>
</gene>
<feature type="compositionally biased region" description="Basic and acidic residues" evidence="1">
    <location>
        <begin position="46"/>
        <end position="65"/>
    </location>
</feature>
<accession>A0A426SJH8</accession>
<keyword evidence="3" id="KW-1185">Reference proteome</keyword>
<dbReference type="Proteomes" id="UP000274327">
    <property type="component" value="Unassembled WGS sequence"/>
</dbReference>